<keyword evidence="1" id="KW-0479">Metal-binding</keyword>
<dbReference type="GeneID" id="106175990"/>
<dbReference type="AlphaFoldDB" id="A0A1S3JTJ9"/>
<feature type="repeat" description="NHL" evidence="6">
    <location>
        <begin position="389"/>
        <end position="429"/>
    </location>
</feature>
<feature type="repeat" description="NHL" evidence="6">
    <location>
        <begin position="219"/>
        <end position="249"/>
    </location>
</feature>
<feature type="region of interest" description="Disordered" evidence="7">
    <location>
        <begin position="83"/>
        <end position="214"/>
    </location>
</feature>
<proteinExistence type="predicted"/>
<protein>
    <submittedName>
        <fullName evidence="10 11">Tripartite motif-containing protein 3</fullName>
    </submittedName>
</protein>
<dbReference type="InterPro" id="IPR018957">
    <property type="entry name" value="Znf_C3HC4_RING-type"/>
</dbReference>
<dbReference type="GO" id="GO:0043161">
    <property type="term" value="P:proteasome-mediated ubiquitin-dependent protein catabolic process"/>
    <property type="evidence" value="ECO:0007669"/>
    <property type="project" value="TreeGrafter"/>
</dbReference>
<dbReference type="KEGG" id="lak:106175990"/>
<gene>
    <name evidence="10 11" type="primary">LOC106175990</name>
</gene>
<dbReference type="Pfam" id="PF01436">
    <property type="entry name" value="NHL"/>
    <property type="match status" value="2"/>
</dbReference>
<feature type="compositionally biased region" description="Pro residues" evidence="7">
    <location>
        <begin position="125"/>
        <end position="142"/>
    </location>
</feature>
<dbReference type="SMART" id="SM00184">
    <property type="entry name" value="RING"/>
    <property type="match status" value="1"/>
</dbReference>
<feature type="compositionally biased region" description="Low complexity" evidence="7">
    <location>
        <begin position="143"/>
        <end position="153"/>
    </location>
</feature>
<keyword evidence="3 5" id="KW-0863">Zinc-finger</keyword>
<organism evidence="9 11">
    <name type="scientific">Lingula anatina</name>
    <name type="common">Brachiopod</name>
    <name type="synonym">Lingula unguis</name>
    <dbReference type="NCBI Taxonomy" id="7574"/>
    <lineage>
        <taxon>Eukaryota</taxon>
        <taxon>Metazoa</taxon>
        <taxon>Spiralia</taxon>
        <taxon>Lophotrochozoa</taxon>
        <taxon>Brachiopoda</taxon>
        <taxon>Linguliformea</taxon>
        <taxon>Lingulata</taxon>
        <taxon>Lingulida</taxon>
        <taxon>Linguloidea</taxon>
        <taxon>Lingulidae</taxon>
        <taxon>Lingula</taxon>
    </lineage>
</organism>
<dbReference type="RefSeq" id="XP_013413648.1">
    <property type="nucleotide sequence ID" value="XM_013558194.1"/>
</dbReference>
<evidence type="ECO:0000256" key="4">
    <source>
        <dbReference type="ARBA" id="ARBA00022833"/>
    </source>
</evidence>
<dbReference type="RefSeq" id="XP_013413647.1">
    <property type="nucleotide sequence ID" value="XM_013558193.1"/>
</dbReference>
<reference evidence="10 11" key="1">
    <citation type="submission" date="2025-04" db="UniProtKB">
        <authorList>
            <consortium name="RefSeq"/>
        </authorList>
    </citation>
    <scope>IDENTIFICATION</scope>
    <source>
        <tissue evidence="10 11">Gonads</tissue>
    </source>
</reference>
<name>A0A1S3JTJ9_LINAN</name>
<dbReference type="InterPro" id="IPR050952">
    <property type="entry name" value="TRIM-NHL_E3_ligases"/>
</dbReference>
<dbReference type="STRING" id="7574.A0A1S3JTJ9"/>
<dbReference type="OrthoDB" id="9987040at2759"/>
<accession>A0A1S3JTJ9</accession>
<dbReference type="InterPro" id="IPR013083">
    <property type="entry name" value="Znf_RING/FYVE/PHD"/>
</dbReference>
<evidence type="ECO:0000256" key="2">
    <source>
        <dbReference type="ARBA" id="ARBA00022737"/>
    </source>
</evidence>
<evidence type="ECO:0000313" key="11">
    <source>
        <dbReference type="RefSeq" id="XP_013413648.1"/>
    </source>
</evidence>
<dbReference type="Pfam" id="PF00097">
    <property type="entry name" value="zf-C3HC4"/>
    <property type="match status" value="1"/>
</dbReference>
<evidence type="ECO:0000313" key="10">
    <source>
        <dbReference type="RefSeq" id="XP_013413647.1"/>
    </source>
</evidence>
<evidence type="ECO:0000256" key="6">
    <source>
        <dbReference type="PROSITE-ProRule" id="PRU00504"/>
    </source>
</evidence>
<feature type="compositionally biased region" description="Low complexity" evidence="7">
    <location>
        <begin position="177"/>
        <end position="191"/>
    </location>
</feature>
<dbReference type="InterPro" id="IPR017907">
    <property type="entry name" value="Znf_RING_CS"/>
</dbReference>
<dbReference type="PROSITE" id="PS50089">
    <property type="entry name" value="ZF_RING_2"/>
    <property type="match status" value="1"/>
</dbReference>
<dbReference type="PROSITE" id="PS00518">
    <property type="entry name" value="ZF_RING_1"/>
    <property type="match status" value="1"/>
</dbReference>
<dbReference type="PANTHER" id="PTHR24104">
    <property type="entry name" value="E3 UBIQUITIN-PROTEIN LIGASE NHLRC1-RELATED"/>
    <property type="match status" value="1"/>
</dbReference>
<dbReference type="Gene3D" id="3.30.40.10">
    <property type="entry name" value="Zinc/RING finger domain, C3HC4 (zinc finger)"/>
    <property type="match status" value="1"/>
</dbReference>
<evidence type="ECO:0000256" key="5">
    <source>
        <dbReference type="PROSITE-ProRule" id="PRU00175"/>
    </source>
</evidence>
<evidence type="ECO:0000256" key="1">
    <source>
        <dbReference type="ARBA" id="ARBA00022723"/>
    </source>
</evidence>
<keyword evidence="9" id="KW-1185">Reference proteome</keyword>
<keyword evidence="4" id="KW-0862">Zinc</keyword>
<evidence type="ECO:0000256" key="3">
    <source>
        <dbReference type="ARBA" id="ARBA00022771"/>
    </source>
</evidence>
<dbReference type="Proteomes" id="UP000085678">
    <property type="component" value="Unplaced"/>
</dbReference>
<dbReference type="GO" id="GO:0061630">
    <property type="term" value="F:ubiquitin protein ligase activity"/>
    <property type="evidence" value="ECO:0007669"/>
    <property type="project" value="TreeGrafter"/>
</dbReference>
<dbReference type="InterPro" id="IPR001841">
    <property type="entry name" value="Znf_RING"/>
</dbReference>
<dbReference type="InterPro" id="IPR011042">
    <property type="entry name" value="6-blade_b-propeller_TolB-like"/>
</dbReference>
<evidence type="ECO:0000256" key="7">
    <source>
        <dbReference type="SAM" id="MobiDB-lite"/>
    </source>
</evidence>
<evidence type="ECO:0000259" key="8">
    <source>
        <dbReference type="PROSITE" id="PS50089"/>
    </source>
</evidence>
<dbReference type="OMA" id="QCLEETH"/>
<dbReference type="Gene3D" id="2.120.10.30">
    <property type="entry name" value="TolB, C-terminal domain"/>
    <property type="match status" value="2"/>
</dbReference>
<dbReference type="GO" id="GO:0008270">
    <property type="term" value="F:zinc ion binding"/>
    <property type="evidence" value="ECO:0007669"/>
    <property type="project" value="UniProtKB-KW"/>
</dbReference>
<dbReference type="GO" id="GO:0000209">
    <property type="term" value="P:protein polyubiquitination"/>
    <property type="evidence" value="ECO:0007669"/>
    <property type="project" value="TreeGrafter"/>
</dbReference>
<evidence type="ECO:0000313" key="9">
    <source>
        <dbReference type="Proteomes" id="UP000085678"/>
    </source>
</evidence>
<sequence length="502" mass="53750">MSDHVLANQISADHLTCSICLGRYCQPKALPCLHTFCLQCLQDHITATGRSGVFECPNCRKQTIAIRGGASCFPDNHIINSLQHTVGGSTSPEPSAPPSEEVDEEDNVGSPVRTPPGSADVPVIQWPPPPPRPPQAPVPSVPSPTHSSNHPTSTPTPPPPPPPPRPAHPPLAPTTPRPANSPHTPTNTTPQRAPPTPPAVPQRTTSPGSQGRLCTGYRLLRPTGVTILNTGDIVVSDSGDNKIVTFAHGGQYRSHFQCDCEVKDIATMPDDTLIVAVNKAGSAIARVYSHDGRVLKDFGNQYYYEEPHGITVSHQTDQFIVTNVVRSCIYLFNMAGKLAQQFGSKGHSTTGFSPYYCAINGKGNKIHVSNTDAHNVKVFDTLGNLKHMFGEEGNKPGQLKSPQGICLDNRDNIIVADSGNYRIQQFDHQGKFKKVLIRDTRQQDGGLNGKPCGLALSPRLNILAVTMQGPSQGGVILYPYRGNSGKVNPVTGSPQSGACNVS</sequence>
<feature type="compositionally biased region" description="Pro residues" evidence="7">
    <location>
        <begin position="154"/>
        <end position="176"/>
    </location>
</feature>
<feature type="domain" description="RING-type" evidence="8">
    <location>
        <begin position="17"/>
        <end position="60"/>
    </location>
</feature>
<dbReference type="SUPFAM" id="SSF101898">
    <property type="entry name" value="NHL repeat"/>
    <property type="match status" value="1"/>
</dbReference>
<dbReference type="PROSITE" id="PS51125">
    <property type="entry name" value="NHL"/>
    <property type="match status" value="2"/>
</dbReference>
<dbReference type="SUPFAM" id="SSF57850">
    <property type="entry name" value="RING/U-box"/>
    <property type="match status" value="1"/>
</dbReference>
<keyword evidence="2" id="KW-0677">Repeat</keyword>
<dbReference type="InterPro" id="IPR001258">
    <property type="entry name" value="NHL_repeat"/>
</dbReference>
<dbReference type="PANTHER" id="PTHR24104:SF57">
    <property type="entry name" value="BEE-MILK PROTEIN"/>
    <property type="match status" value="1"/>
</dbReference>